<feature type="compositionally biased region" description="Polar residues" evidence="6">
    <location>
        <begin position="241"/>
        <end position="253"/>
    </location>
</feature>
<evidence type="ECO:0000256" key="2">
    <source>
        <dbReference type="ARBA" id="ARBA00023015"/>
    </source>
</evidence>
<feature type="compositionally biased region" description="Basic residues" evidence="6">
    <location>
        <begin position="186"/>
        <end position="196"/>
    </location>
</feature>
<gene>
    <name evidence="8" type="ORF">Sjap_022667</name>
</gene>
<dbReference type="InterPro" id="IPR011598">
    <property type="entry name" value="bHLH_dom"/>
</dbReference>
<dbReference type="SUPFAM" id="SSF47459">
    <property type="entry name" value="HLH, helix-loop-helix DNA-binding domain"/>
    <property type="match status" value="1"/>
</dbReference>
<evidence type="ECO:0000256" key="3">
    <source>
        <dbReference type="ARBA" id="ARBA00023125"/>
    </source>
</evidence>
<dbReference type="AlphaFoldDB" id="A0AAP0HV67"/>
<evidence type="ECO:0000259" key="7">
    <source>
        <dbReference type="PROSITE" id="PS50888"/>
    </source>
</evidence>
<dbReference type="Gene3D" id="4.10.280.10">
    <property type="entry name" value="Helix-loop-helix DNA-binding domain"/>
    <property type="match status" value="1"/>
</dbReference>
<comment type="subcellular location">
    <subcellularLocation>
        <location evidence="1">Nucleus</location>
    </subcellularLocation>
</comment>
<evidence type="ECO:0000256" key="1">
    <source>
        <dbReference type="ARBA" id="ARBA00004123"/>
    </source>
</evidence>
<organism evidence="8 9">
    <name type="scientific">Stephania japonica</name>
    <dbReference type="NCBI Taxonomy" id="461633"/>
    <lineage>
        <taxon>Eukaryota</taxon>
        <taxon>Viridiplantae</taxon>
        <taxon>Streptophyta</taxon>
        <taxon>Embryophyta</taxon>
        <taxon>Tracheophyta</taxon>
        <taxon>Spermatophyta</taxon>
        <taxon>Magnoliopsida</taxon>
        <taxon>Ranunculales</taxon>
        <taxon>Menispermaceae</taxon>
        <taxon>Menispermoideae</taxon>
        <taxon>Cissampelideae</taxon>
        <taxon>Stephania</taxon>
    </lineage>
</organism>
<feature type="compositionally biased region" description="Basic and acidic residues" evidence="6">
    <location>
        <begin position="197"/>
        <end position="208"/>
    </location>
</feature>
<keyword evidence="5" id="KW-0539">Nucleus</keyword>
<accession>A0AAP0HV67</accession>
<feature type="compositionally biased region" description="Low complexity" evidence="6">
    <location>
        <begin position="254"/>
        <end position="265"/>
    </location>
</feature>
<dbReference type="InterPro" id="IPR036638">
    <property type="entry name" value="HLH_DNA-bd_sf"/>
</dbReference>
<keyword evidence="2" id="KW-0805">Transcription regulation</keyword>
<name>A0AAP0HV67_9MAGN</name>
<sequence>MEGVGTFITEGECCWSAALCGMSTAEEADFMAQLLGSCAVPSELNDMSHPFGNPYSSFPSMDEDYNLHNFLPQGGGGISSVDSFGFPTPTFKSYGITDADQFYATNNASVSTDFCMVDDDQTNNPFPDSLMEEHTVCIINQENGTSNLGESGGIKEEGVTVLDQKLQQPKRKFEIPRRPDPITKEPKRRCRVPRNKKNADSKKKAIKDTDDEEANAGLNGQSSSSCSSEDDSNASLELNGIETSYSKGSASLNSSGKSRASRGSATDPQSLYARKRRERINERLRILQCLVPNGTKVDISTMLEEAAQYVKFLQLQIKLLSSDDMWMYAPIAYNGMDIGLDLKGRPFTDLISKAN</sequence>
<dbReference type="GO" id="GO:0005634">
    <property type="term" value="C:nucleus"/>
    <property type="evidence" value="ECO:0007669"/>
    <property type="project" value="UniProtKB-SubCell"/>
</dbReference>
<dbReference type="SMART" id="SM00353">
    <property type="entry name" value="HLH"/>
    <property type="match status" value="1"/>
</dbReference>
<evidence type="ECO:0000256" key="4">
    <source>
        <dbReference type="ARBA" id="ARBA00023163"/>
    </source>
</evidence>
<feature type="domain" description="BHLH" evidence="7">
    <location>
        <begin position="264"/>
        <end position="313"/>
    </location>
</feature>
<dbReference type="Pfam" id="PF00010">
    <property type="entry name" value="HLH"/>
    <property type="match status" value="1"/>
</dbReference>
<evidence type="ECO:0000313" key="8">
    <source>
        <dbReference type="EMBL" id="KAK9097170.1"/>
    </source>
</evidence>
<evidence type="ECO:0000313" key="9">
    <source>
        <dbReference type="Proteomes" id="UP001417504"/>
    </source>
</evidence>
<dbReference type="GO" id="GO:0000978">
    <property type="term" value="F:RNA polymerase II cis-regulatory region sequence-specific DNA binding"/>
    <property type="evidence" value="ECO:0007669"/>
    <property type="project" value="TreeGrafter"/>
</dbReference>
<comment type="caution">
    <text evidence="8">The sequence shown here is derived from an EMBL/GenBank/DDBJ whole genome shotgun (WGS) entry which is preliminary data.</text>
</comment>
<reference evidence="8 9" key="1">
    <citation type="submission" date="2024-01" db="EMBL/GenBank/DDBJ databases">
        <title>Genome assemblies of Stephania.</title>
        <authorList>
            <person name="Yang L."/>
        </authorList>
    </citation>
    <scope>NUCLEOTIDE SEQUENCE [LARGE SCALE GENOMIC DNA]</scope>
    <source>
        <strain evidence="8">QJT</strain>
        <tissue evidence="8">Leaf</tissue>
    </source>
</reference>
<evidence type="ECO:0000256" key="5">
    <source>
        <dbReference type="ARBA" id="ARBA00023242"/>
    </source>
</evidence>
<keyword evidence="3" id="KW-0238">DNA-binding</keyword>
<dbReference type="FunFam" id="4.10.280.10:FF:000022">
    <property type="entry name" value="Basic helix-loop-helix transcription factor"/>
    <property type="match status" value="1"/>
</dbReference>
<keyword evidence="4" id="KW-0804">Transcription</keyword>
<dbReference type="EMBL" id="JBBNAE010000009">
    <property type="protein sequence ID" value="KAK9097170.1"/>
    <property type="molecule type" value="Genomic_DNA"/>
</dbReference>
<feature type="region of interest" description="Disordered" evidence="6">
    <location>
        <begin position="143"/>
        <end position="274"/>
    </location>
</feature>
<dbReference type="GO" id="GO:0046983">
    <property type="term" value="F:protein dimerization activity"/>
    <property type="evidence" value="ECO:0007669"/>
    <property type="project" value="InterPro"/>
</dbReference>
<dbReference type="PANTHER" id="PTHR16223">
    <property type="entry name" value="TRANSCRIPTION FACTOR BHLH83-RELATED"/>
    <property type="match status" value="1"/>
</dbReference>
<dbReference type="InterPro" id="IPR045843">
    <property type="entry name" value="IND-like"/>
</dbReference>
<dbReference type="Proteomes" id="UP001417504">
    <property type="component" value="Unassembled WGS sequence"/>
</dbReference>
<keyword evidence="9" id="KW-1185">Reference proteome</keyword>
<feature type="compositionally biased region" description="Basic and acidic residues" evidence="6">
    <location>
        <begin position="171"/>
        <end position="185"/>
    </location>
</feature>
<dbReference type="PANTHER" id="PTHR16223:SF274">
    <property type="entry name" value="TRANSCRIPTION FACTOR BHLH84"/>
    <property type="match status" value="1"/>
</dbReference>
<evidence type="ECO:0000256" key="6">
    <source>
        <dbReference type="SAM" id="MobiDB-lite"/>
    </source>
</evidence>
<protein>
    <recommendedName>
        <fullName evidence="7">BHLH domain-containing protein</fullName>
    </recommendedName>
</protein>
<dbReference type="PROSITE" id="PS50888">
    <property type="entry name" value="BHLH"/>
    <property type="match status" value="1"/>
</dbReference>
<dbReference type="GO" id="GO:0000981">
    <property type="term" value="F:DNA-binding transcription factor activity, RNA polymerase II-specific"/>
    <property type="evidence" value="ECO:0007669"/>
    <property type="project" value="TreeGrafter"/>
</dbReference>
<proteinExistence type="predicted"/>
<dbReference type="CDD" id="cd11454">
    <property type="entry name" value="bHLH_AtIND_like"/>
    <property type="match status" value="1"/>
</dbReference>